<accession>A0A8J7IR82</accession>
<evidence type="ECO:0000313" key="2">
    <source>
        <dbReference type="EMBL" id="MBJ6725344.1"/>
    </source>
</evidence>
<dbReference type="EMBL" id="JAEMHM010000008">
    <property type="protein sequence ID" value="MBJ6725344.1"/>
    <property type="molecule type" value="Genomic_DNA"/>
</dbReference>
<keyword evidence="3" id="KW-1185">Reference proteome</keyword>
<feature type="region of interest" description="Disordered" evidence="1">
    <location>
        <begin position="1"/>
        <end position="56"/>
    </location>
</feature>
<dbReference type="Proteomes" id="UP000636888">
    <property type="component" value="Unassembled WGS sequence"/>
</dbReference>
<sequence>MSMPDRRGTGTIVNDRRTGSGEDLSSAEVVKILRQRAARSSGKKQAVDADWEEGKR</sequence>
<organism evidence="2 3">
    <name type="scientific">Geomesophilobacter sediminis</name>
    <dbReference type="NCBI Taxonomy" id="2798584"/>
    <lineage>
        <taxon>Bacteria</taxon>
        <taxon>Pseudomonadati</taxon>
        <taxon>Thermodesulfobacteriota</taxon>
        <taxon>Desulfuromonadia</taxon>
        <taxon>Geobacterales</taxon>
        <taxon>Geobacteraceae</taxon>
        <taxon>Geomesophilobacter</taxon>
    </lineage>
</organism>
<reference evidence="2" key="1">
    <citation type="submission" date="2020-12" db="EMBL/GenBank/DDBJ databases">
        <title>Geomonas sp. Red875, isolated from river sediment.</title>
        <authorList>
            <person name="Xu Z."/>
            <person name="Zhang Z."/>
            <person name="Masuda Y."/>
            <person name="Itoh H."/>
            <person name="Senoo K."/>
        </authorList>
    </citation>
    <scope>NUCLEOTIDE SEQUENCE</scope>
    <source>
        <strain evidence="2">Red875</strain>
    </source>
</reference>
<evidence type="ECO:0000256" key="1">
    <source>
        <dbReference type="SAM" id="MobiDB-lite"/>
    </source>
</evidence>
<feature type="compositionally biased region" description="Basic and acidic residues" evidence="1">
    <location>
        <begin position="1"/>
        <end position="20"/>
    </location>
</feature>
<name>A0A8J7IR82_9BACT</name>
<comment type="caution">
    <text evidence="2">The sequence shown here is derived from an EMBL/GenBank/DDBJ whole genome shotgun (WGS) entry which is preliminary data.</text>
</comment>
<proteinExistence type="predicted"/>
<evidence type="ECO:0000313" key="3">
    <source>
        <dbReference type="Proteomes" id="UP000636888"/>
    </source>
</evidence>
<dbReference type="AlphaFoldDB" id="A0A8J7IR82"/>
<protein>
    <submittedName>
        <fullName evidence="2">Uncharacterized protein</fullName>
    </submittedName>
</protein>
<dbReference type="RefSeq" id="WP_199384227.1">
    <property type="nucleotide sequence ID" value="NZ_JAEMHM010000008.1"/>
</dbReference>
<gene>
    <name evidence="2" type="ORF">JFN93_11540</name>
</gene>